<dbReference type="NCBIfam" id="NF006412">
    <property type="entry name" value="PRK08659.1"/>
    <property type="match status" value="1"/>
</dbReference>
<evidence type="ECO:0000313" key="4">
    <source>
        <dbReference type="EMBL" id="SFH49016.1"/>
    </source>
</evidence>
<dbReference type="STRING" id="69895.SAMN05192551_101192"/>
<dbReference type="InterPro" id="IPR033412">
    <property type="entry name" value="PFOR_II"/>
</dbReference>
<dbReference type="InterPro" id="IPR029061">
    <property type="entry name" value="THDP-binding"/>
</dbReference>
<dbReference type="Pfam" id="PF17147">
    <property type="entry name" value="PFOR_II"/>
    <property type="match status" value="1"/>
</dbReference>
<dbReference type="RefSeq" id="WP_093368720.1">
    <property type="nucleotide sequence ID" value="NZ_FOQA01000001.1"/>
</dbReference>
<dbReference type="Gene3D" id="3.40.50.920">
    <property type="match status" value="1"/>
</dbReference>
<dbReference type="SUPFAM" id="SSF52922">
    <property type="entry name" value="TK C-terminal domain-like"/>
    <property type="match status" value="1"/>
</dbReference>
<dbReference type="Gene3D" id="3.40.50.970">
    <property type="match status" value="1"/>
</dbReference>
<dbReference type="FunFam" id="3.40.50.970:FF:000022">
    <property type="entry name" value="2-oxoglutarate ferredoxin oxidoreductase alpha subunit"/>
    <property type="match status" value="1"/>
</dbReference>
<reference evidence="5" key="1">
    <citation type="submission" date="2016-10" db="EMBL/GenBank/DDBJ databases">
        <authorList>
            <person name="Varghese N."/>
            <person name="Submissions S."/>
        </authorList>
    </citation>
    <scope>NUCLEOTIDE SEQUENCE [LARGE SCALE GENOMIC DNA]</scope>
    <source>
        <strain evidence="5">Z-7934</strain>
    </source>
</reference>
<dbReference type="EMBL" id="FOQA01000001">
    <property type="protein sequence ID" value="SFH49016.1"/>
    <property type="molecule type" value="Genomic_DNA"/>
</dbReference>
<dbReference type="InterPro" id="IPR052368">
    <property type="entry name" value="2-oxoacid_oxidoreductase"/>
</dbReference>
<feature type="domain" description="Pyruvate flavodoxin/ferredoxin oxidoreductase pyrimidine binding" evidence="2">
    <location>
        <begin position="17"/>
        <end position="244"/>
    </location>
</feature>
<name>A0A1I3AGR5_9FIRM</name>
<protein>
    <submittedName>
        <fullName evidence="4">2-oxoglutarate ferredoxin oxidoreductase subunit alpha</fullName>
    </submittedName>
</protein>
<evidence type="ECO:0000256" key="1">
    <source>
        <dbReference type="ARBA" id="ARBA00023002"/>
    </source>
</evidence>
<accession>A0A1I3AGR5</accession>
<dbReference type="InterPro" id="IPR002880">
    <property type="entry name" value="Pyrv_Fd/Flavodoxin_OxRdtase_N"/>
</dbReference>
<proteinExistence type="predicted"/>
<dbReference type="InterPro" id="IPR009014">
    <property type="entry name" value="Transketo_C/PFOR_II"/>
</dbReference>
<gene>
    <name evidence="4" type="ORF">SAMN05192551_101192</name>
</gene>
<sequence length="379" mass="41926">MNKKEVKLMQGNEACVEGALAAGLEFYAGYPITPSTEIAEICSEKLPLCGGKFIQMEDEIAGMAAIIGASLAGLKSMTATSGPGFSLKQENIGYAAMAQIPCVVVDVMRAGPSTGLPTAPSQGDVMQAKWGTHGDHPTISLTPNSVREAYDLTIRAFNLSEKYRTPVFLLMDEIIGHLRERIEIPTPDEYEVFNRLKPNPNDKNYKAYAVKDDEIVPRMASFGDGFSYHVTGLVYDEYGFPKTDTDVAENLLNHLMQKIENNVNDIITYEEVETQDAELLIIAYGGVARAAAKAVKECREQGMKVGLFRPITLWPFPEKRVNELSQKSKKVLVVEMNLGQYVIPVHRVKEPDCKVFHYGKVNGEPISPDEIIKKVKEAY</sequence>
<dbReference type="OrthoDB" id="9794954at2"/>
<dbReference type="AlphaFoldDB" id="A0A1I3AGR5"/>
<feature type="domain" description="Pyruvate:ferredoxin oxidoreductase core" evidence="3">
    <location>
        <begin position="277"/>
        <end position="371"/>
    </location>
</feature>
<evidence type="ECO:0000259" key="3">
    <source>
        <dbReference type="Pfam" id="PF17147"/>
    </source>
</evidence>
<dbReference type="PANTHER" id="PTHR43088">
    <property type="entry name" value="SUBUNIT OF PYRUVATE:FLAVODOXIN OXIDOREDUCTASE-RELATED"/>
    <property type="match status" value="1"/>
</dbReference>
<dbReference type="CDD" id="cd07034">
    <property type="entry name" value="TPP_PYR_PFOR_IOR-alpha_like"/>
    <property type="match status" value="1"/>
</dbReference>
<dbReference type="GO" id="GO:0016491">
    <property type="term" value="F:oxidoreductase activity"/>
    <property type="evidence" value="ECO:0007669"/>
    <property type="project" value="UniProtKB-KW"/>
</dbReference>
<dbReference type="SUPFAM" id="SSF52518">
    <property type="entry name" value="Thiamin diphosphate-binding fold (THDP-binding)"/>
    <property type="match status" value="1"/>
</dbReference>
<dbReference type="Pfam" id="PF01855">
    <property type="entry name" value="POR_N"/>
    <property type="match status" value="1"/>
</dbReference>
<keyword evidence="5" id="KW-1185">Reference proteome</keyword>
<organism evidence="4 5">
    <name type="scientific">Tindallia magadiensis</name>
    <dbReference type="NCBI Taxonomy" id="69895"/>
    <lineage>
        <taxon>Bacteria</taxon>
        <taxon>Bacillati</taxon>
        <taxon>Bacillota</taxon>
        <taxon>Clostridia</taxon>
        <taxon>Peptostreptococcales</taxon>
        <taxon>Tindalliaceae</taxon>
        <taxon>Tindallia</taxon>
    </lineage>
</organism>
<keyword evidence="1" id="KW-0560">Oxidoreductase</keyword>
<dbReference type="PANTHER" id="PTHR43088:SF1">
    <property type="entry name" value="SUBUNIT OF PYRUVATE:FLAVODOXIN OXIDOREDUCTASE"/>
    <property type="match status" value="1"/>
</dbReference>
<dbReference type="Proteomes" id="UP000199287">
    <property type="component" value="Unassembled WGS sequence"/>
</dbReference>
<evidence type="ECO:0000313" key="5">
    <source>
        <dbReference type="Proteomes" id="UP000199287"/>
    </source>
</evidence>
<evidence type="ECO:0000259" key="2">
    <source>
        <dbReference type="Pfam" id="PF01855"/>
    </source>
</evidence>
<dbReference type="FunFam" id="3.40.50.920:FF:000013">
    <property type="entry name" value="Ferredoxin oxidoreductase alpha subunit"/>
    <property type="match status" value="1"/>
</dbReference>